<name>A0ABR7HND7_9FIRM</name>
<dbReference type="Pfam" id="PF08769">
    <property type="entry name" value="Spo0A_C"/>
    <property type="match status" value="1"/>
</dbReference>
<dbReference type="Gene3D" id="1.10.10.10">
    <property type="entry name" value="Winged helix-like DNA-binding domain superfamily/Winged helix DNA-binding domain"/>
    <property type="match status" value="1"/>
</dbReference>
<protein>
    <recommendedName>
        <fullName evidence="1">Sporulation initiation factor Spo0A C-terminal domain-containing protein</fullName>
    </recommendedName>
</protein>
<dbReference type="InterPro" id="IPR036388">
    <property type="entry name" value="WH-like_DNA-bd_sf"/>
</dbReference>
<dbReference type="InterPro" id="IPR014879">
    <property type="entry name" value="Spo0A_C"/>
</dbReference>
<dbReference type="EMBL" id="JACOPS010000006">
    <property type="protein sequence ID" value="MBC5729018.1"/>
    <property type="molecule type" value="Genomic_DNA"/>
</dbReference>
<dbReference type="Proteomes" id="UP000636755">
    <property type="component" value="Unassembled WGS sequence"/>
</dbReference>
<dbReference type="RefSeq" id="WP_186936221.1">
    <property type="nucleotide sequence ID" value="NZ_JACOPS010000006.1"/>
</dbReference>
<keyword evidence="3" id="KW-1185">Reference proteome</keyword>
<proteinExistence type="predicted"/>
<gene>
    <name evidence="2" type="ORF">H8R91_10900</name>
</gene>
<accession>A0ABR7HND7</accession>
<organism evidence="2 3">
    <name type="scientific">Ruminococcus intestinalis</name>
    <dbReference type="NCBI Taxonomy" id="2763066"/>
    <lineage>
        <taxon>Bacteria</taxon>
        <taxon>Bacillati</taxon>
        <taxon>Bacillota</taxon>
        <taxon>Clostridia</taxon>
        <taxon>Eubacteriales</taxon>
        <taxon>Oscillospiraceae</taxon>
        <taxon>Ruminococcus</taxon>
    </lineage>
</organism>
<evidence type="ECO:0000313" key="2">
    <source>
        <dbReference type="EMBL" id="MBC5729018.1"/>
    </source>
</evidence>
<evidence type="ECO:0000313" key="3">
    <source>
        <dbReference type="Proteomes" id="UP000636755"/>
    </source>
</evidence>
<dbReference type="InterPro" id="IPR016032">
    <property type="entry name" value="Sig_transdc_resp-reg_C-effctor"/>
</dbReference>
<evidence type="ECO:0000259" key="1">
    <source>
        <dbReference type="Pfam" id="PF08769"/>
    </source>
</evidence>
<comment type="caution">
    <text evidence="2">The sequence shown here is derived from an EMBL/GenBank/DDBJ whole genome shotgun (WGS) entry which is preliminary data.</text>
</comment>
<feature type="domain" description="Sporulation initiation factor Spo0A C-terminal" evidence="1">
    <location>
        <begin position="10"/>
        <end position="108"/>
    </location>
</feature>
<dbReference type="SUPFAM" id="SSF46894">
    <property type="entry name" value="C-terminal effector domain of the bipartite response regulators"/>
    <property type="match status" value="1"/>
</dbReference>
<sequence length="114" mass="12939">MEKTIKRAKKLLLTLGITPNLNGYNYSTIAICKLYELTNACEDISFCKLYEDVANEVASTGSRVERSIRHAINYTSSQNLEHWEKVLNCKLQDGITVSKFLSLCVEKLLMNEGF</sequence>
<reference evidence="2 3" key="1">
    <citation type="submission" date="2020-08" db="EMBL/GenBank/DDBJ databases">
        <title>Genome public.</title>
        <authorList>
            <person name="Liu C."/>
            <person name="Sun Q."/>
        </authorList>
    </citation>
    <scope>NUCLEOTIDE SEQUENCE [LARGE SCALE GENOMIC DNA]</scope>
    <source>
        <strain evidence="2 3">NSJ-71</strain>
    </source>
</reference>